<keyword evidence="1" id="KW-0496">Mitochondrion</keyword>
<dbReference type="OrthoDB" id="1705416at2759"/>
<dbReference type="SUPFAM" id="SSF51219">
    <property type="entry name" value="TRAP-like"/>
    <property type="match status" value="1"/>
</dbReference>
<dbReference type="AlphaFoldDB" id="A0A6A5Z6F4"/>
<feature type="compositionally biased region" description="Low complexity" evidence="2">
    <location>
        <begin position="1"/>
        <end position="11"/>
    </location>
</feature>
<feature type="compositionally biased region" description="Pro residues" evidence="2">
    <location>
        <begin position="31"/>
        <end position="57"/>
    </location>
</feature>
<protein>
    <recommendedName>
        <fullName evidence="1">Altered inheritance of mitochondria protein 24, mitochondrial</fullName>
    </recommendedName>
</protein>
<feature type="region of interest" description="Disordered" evidence="2">
    <location>
        <begin position="1"/>
        <end position="141"/>
    </location>
</feature>
<dbReference type="NCBIfam" id="TIGR00266">
    <property type="entry name" value="TIGR00266 family protein"/>
    <property type="match status" value="1"/>
</dbReference>
<gene>
    <name evidence="3" type="ORF">BDV96DRAFT_101893</name>
</gene>
<sequence>MSGYPQGSPAPGQGGSYPYPPPPNQQQQYFSPPPQQQNYPPPPTTSPPAQNYPPPPQAQQQQHYGAPPDQQQQHNYPAPGGPPVLQHPQQQGVGSPYGAPSQSPHPGMPPQQMSQQQIQQPQMPQQPQFAGAGAAGASTTADDVGTFNGGSYRVSHRDTNTILTIQLAIGCPLTAKPGAMIAMSPSVTLKGNVKFSLKKALVGGEMSKSTYTGPGELLLAPSAIGDITIIKLSGHEQWSVGKDAFLACTQGVVTEYKSQGLGKAMFSGEGLFVYKISGQGIIWVTSFGAIIRKDLQKDEKYIIDNGHLVAWNCKYVLERVSSGGIISNLAAGEGLVCKFTGPGTVFMQTRNPQAFSQWLAANAAAQGI</sequence>
<reference evidence="3" key="1">
    <citation type="journal article" date="2020" name="Stud. Mycol.">
        <title>101 Dothideomycetes genomes: a test case for predicting lifestyles and emergence of pathogens.</title>
        <authorList>
            <person name="Haridas S."/>
            <person name="Albert R."/>
            <person name="Binder M."/>
            <person name="Bloem J."/>
            <person name="Labutti K."/>
            <person name="Salamov A."/>
            <person name="Andreopoulos B."/>
            <person name="Baker S."/>
            <person name="Barry K."/>
            <person name="Bills G."/>
            <person name="Bluhm B."/>
            <person name="Cannon C."/>
            <person name="Castanera R."/>
            <person name="Culley D."/>
            <person name="Daum C."/>
            <person name="Ezra D."/>
            <person name="Gonzalez J."/>
            <person name="Henrissat B."/>
            <person name="Kuo A."/>
            <person name="Liang C."/>
            <person name="Lipzen A."/>
            <person name="Lutzoni F."/>
            <person name="Magnuson J."/>
            <person name="Mondo S."/>
            <person name="Nolan M."/>
            <person name="Ohm R."/>
            <person name="Pangilinan J."/>
            <person name="Park H.-J."/>
            <person name="Ramirez L."/>
            <person name="Alfaro M."/>
            <person name="Sun H."/>
            <person name="Tritt A."/>
            <person name="Yoshinaga Y."/>
            <person name="Zwiers L.-H."/>
            <person name="Turgeon B."/>
            <person name="Goodwin S."/>
            <person name="Spatafora J."/>
            <person name="Crous P."/>
            <person name="Grigoriev I."/>
        </authorList>
    </citation>
    <scope>NUCLEOTIDE SEQUENCE</scope>
    <source>
        <strain evidence="3">CBS 627.86</strain>
    </source>
</reference>
<keyword evidence="4" id="KW-1185">Reference proteome</keyword>
<comment type="subcellular location">
    <subcellularLocation>
        <location evidence="1">Mitochondrion</location>
    </subcellularLocation>
</comment>
<dbReference type="GO" id="GO:0005739">
    <property type="term" value="C:mitochondrion"/>
    <property type="evidence" value="ECO:0007669"/>
    <property type="project" value="UniProtKB-SubCell"/>
</dbReference>
<dbReference type="Pfam" id="PF01987">
    <property type="entry name" value="AIM24"/>
    <property type="match status" value="1"/>
</dbReference>
<dbReference type="EMBL" id="ML977325">
    <property type="protein sequence ID" value="KAF2114623.1"/>
    <property type="molecule type" value="Genomic_DNA"/>
</dbReference>
<evidence type="ECO:0000256" key="1">
    <source>
        <dbReference type="RuleBase" id="RU363045"/>
    </source>
</evidence>
<dbReference type="InterPro" id="IPR002838">
    <property type="entry name" value="AIM24"/>
</dbReference>
<dbReference type="InterPro" id="IPR016031">
    <property type="entry name" value="Trp_RNA-bd_attenuator-like_dom"/>
</dbReference>
<dbReference type="InterPro" id="IPR036983">
    <property type="entry name" value="AIM24_sf"/>
</dbReference>
<dbReference type="Proteomes" id="UP000799770">
    <property type="component" value="Unassembled WGS sequence"/>
</dbReference>
<feature type="compositionally biased region" description="Low complexity" evidence="2">
    <location>
        <begin position="58"/>
        <end position="68"/>
    </location>
</feature>
<accession>A0A6A5Z6F4</accession>
<comment type="similarity">
    <text evidence="1">Belongs to the AIM24 family.</text>
</comment>
<dbReference type="Gene3D" id="3.60.160.10">
    <property type="entry name" value="Mitochondrial biogenesis AIM24"/>
    <property type="match status" value="1"/>
</dbReference>
<feature type="compositionally biased region" description="Low complexity" evidence="2">
    <location>
        <begin position="100"/>
        <end position="137"/>
    </location>
</feature>
<organism evidence="3 4">
    <name type="scientific">Lophiotrema nucula</name>
    <dbReference type="NCBI Taxonomy" id="690887"/>
    <lineage>
        <taxon>Eukaryota</taxon>
        <taxon>Fungi</taxon>
        <taxon>Dikarya</taxon>
        <taxon>Ascomycota</taxon>
        <taxon>Pezizomycotina</taxon>
        <taxon>Dothideomycetes</taxon>
        <taxon>Pleosporomycetidae</taxon>
        <taxon>Pleosporales</taxon>
        <taxon>Lophiotremataceae</taxon>
        <taxon>Lophiotrema</taxon>
    </lineage>
</organism>
<name>A0A6A5Z6F4_9PLEO</name>
<evidence type="ECO:0000256" key="2">
    <source>
        <dbReference type="SAM" id="MobiDB-lite"/>
    </source>
</evidence>
<dbReference type="PANTHER" id="PTHR31801:SF0">
    <property type="entry name" value="ALTERED INHERITANCE OF MITOCHONDRIA PROTEIN 24, MITOCHONDRIAL"/>
    <property type="match status" value="1"/>
</dbReference>
<proteinExistence type="inferred from homology"/>
<evidence type="ECO:0000313" key="3">
    <source>
        <dbReference type="EMBL" id="KAF2114623.1"/>
    </source>
</evidence>
<dbReference type="PANTHER" id="PTHR31801">
    <property type="entry name" value="ALTERED INHERITANCE OF MITOCHONDRIA PROTEIN 24, MITOCHONDRIAL"/>
    <property type="match status" value="1"/>
</dbReference>
<evidence type="ECO:0000313" key="4">
    <source>
        <dbReference type="Proteomes" id="UP000799770"/>
    </source>
</evidence>